<dbReference type="EC" id="3.4.21.89" evidence="5"/>
<gene>
    <name evidence="7" type="ORF">H9632_12195</name>
</gene>
<dbReference type="CDD" id="cd06530">
    <property type="entry name" value="S26_SPase_I"/>
    <property type="match status" value="1"/>
</dbReference>
<protein>
    <recommendedName>
        <fullName evidence="5">Signal peptidase I</fullName>
        <ecNumber evidence="5">3.4.21.89</ecNumber>
    </recommendedName>
</protein>
<evidence type="ECO:0000256" key="6">
    <source>
        <dbReference type="SAM" id="Phobius"/>
    </source>
</evidence>
<name>A0ABR8XPF4_9BACL</name>
<evidence type="ECO:0000256" key="5">
    <source>
        <dbReference type="NCBIfam" id="TIGR02228"/>
    </source>
</evidence>
<feature type="transmembrane region" description="Helical" evidence="6">
    <location>
        <begin position="20"/>
        <end position="39"/>
    </location>
</feature>
<accession>A0ABR8XPF4</accession>
<evidence type="ECO:0000256" key="1">
    <source>
        <dbReference type="ARBA" id="ARBA00004370"/>
    </source>
</evidence>
<dbReference type="InterPro" id="IPR001733">
    <property type="entry name" value="Peptidase_S26B"/>
</dbReference>
<dbReference type="PRINTS" id="PR00728">
    <property type="entry name" value="SIGNALPTASE"/>
</dbReference>
<feature type="transmembrane region" description="Helical" evidence="6">
    <location>
        <begin position="159"/>
        <end position="181"/>
    </location>
</feature>
<dbReference type="RefSeq" id="WP_191704344.1">
    <property type="nucleotide sequence ID" value="NZ_JACSPW010000011.1"/>
</dbReference>
<keyword evidence="8" id="KW-1185">Reference proteome</keyword>
<dbReference type="GO" id="GO:0009003">
    <property type="term" value="F:signal peptidase activity"/>
    <property type="evidence" value="ECO:0007669"/>
    <property type="project" value="UniProtKB-EC"/>
</dbReference>
<dbReference type="InterPro" id="IPR019533">
    <property type="entry name" value="Peptidase_S26"/>
</dbReference>
<dbReference type="SUPFAM" id="SSF51306">
    <property type="entry name" value="LexA/Signal peptidase"/>
    <property type="match status" value="1"/>
</dbReference>
<keyword evidence="3 6" id="KW-1133">Transmembrane helix</keyword>
<dbReference type="EMBL" id="JACSPW010000011">
    <property type="protein sequence ID" value="MBD8033822.1"/>
    <property type="molecule type" value="Genomic_DNA"/>
</dbReference>
<evidence type="ECO:0000256" key="2">
    <source>
        <dbReference type="ARBA" id="ARBA00022692"/>
    </source>
</evidence>
<sequence length="204" mass="22403">MRSIRNKSKNSKIMKWINNIVTGILMTLLISVAFIVVISKVSGGEPQFFGYQLKTVLSGSMEPGIQTGSIIAVKTAEDKTSYKAGDVITYQEAEGFLVTHRITEVVSNGDSVLYRTKGDNNQSEDMNPVMAENVVAQYTGFTLPYVGYFNNFASSKNGAFLLIIPGILLLLYSVFTLWKALALIEIPQRKQAEVITEDSGKSTS</sequence>
<evidence type="ECO:0000256" key="4">
    <source>
        <dbReference type="ARBA" id="ARBA00023136"/>
    </source>
</evidence>
<proteinExistence type="predicted"/>
<organism evidence="7 8">
    <name type="scientific">Solibacillus merdavium</name>
    <dbReference type="NCBI Taxonomy" id="2762218"/>
    <lineage>
        <taxon>Bacteria</taxon>
        <taxon>Bacillati</taxon>
        <taxon>Bacillota</taxon>
        <taxon>Bacilli</taxon>
        <taxon>Bacillales</taxon>
        <taxon>Caryophanaceae</taxon>
        <taxon>Solibacillus</taxon>
    </lineage>
</organism>
<dbReference type="NCBIfam" id="NF046067">
    <property type="entry name" value="SigPepSipWBacil"/>
    <property type="match status" value="1"/>
</dbReference>
<dbReference type="PANTHER" id="PTHR10806">
    <property type="entry name" value="SIGNAL PEPTIDASE COMPLEX CATALYTIC SUBUNIT SEC11"/>
    <property type="match status" value="1"/>
</dbReference>
<keyword evidence="2 6" id="KW-0812">Transmembrane</keyword>
<dbReference type="Proteomes" id="UP000600565">
    <property type="component" value="Unassembled WGS sequence"/>
</dbReference>
<dbReference type="InterPro" id="IPR036286">
    <property type="entry name" value="LexA/Signal_pep-like_sf"/>
</dbReference>
<dbReference type="NCBIfam" id="TIGR02228">
    <property type="entry name" value="sigpep_I_arch"/>
    <property type="match status" value="1"/>
</dbReference>
<evidence type="ECO:0000313" key="7">
    <source>
        <dbReference type="EMBL" id="MBD8033822.1"/>
    </source>
</evidence>
<evidence type="ECO:0000256" key="3">
    <source>
        <dbReference type="ARBA" id="ARBA00022989"/>
    </source>
</evidence>
<dbReference type="PANTHER" id="PTHR10806:SF6">
    <property type="entry name" value="SIGNAL PEPTIDASE COMPLEX CATALYTIC SUBUNIT SEC11"/>
    <property type="match status" value="1"/>
</dbReference>
<evidence type="ECO:0000313" key="8">
    <source>
        <dbReference type="Proteomes" id="UP000600565"/>
    </source>
</evidence>
<keyword evidence="4 6" id="KW-0472">Membrane</keyword>
<comment type="subcellular location">
    <subcellularLocation>
        <location evidence="1">Membrane</location>
    </subcellularLocation>
</comment>
<keyword evidence="7" id="KW-0378">Hydrolase</keyword>
<comment type="caution">
    <text evidence="7">The sequence shown here is derived from an EMBL/GenBank/DDBJ whole genome shotgun (WGS) entry which is preliminary data.</text>
</comment>
<reference evidence="7 8" key="1">
    <citation type="submission" date="2020-08" db="EMBL/GenBank/DDBJ databases">
        <title>A Genomic Blueprint of the Chicken Gut Microbiome.</title>
        <authorList>
            <person name="Gilroy R."/>
            <person name="Ravi A."/>
            <person name="Getino M."/>
            <person name="Pursley I."/>
            <person name="Horton D.L."/>
            <person name="Alikhan N.-F."/>
            <person name="Baker D."/>
            <person name="Gharbi K."/>
            <person name="Hall N."/>
            <person name="Watson M."/>
            <person name="Adriaenssens E.M."/>
            <person name="Foster-Nyarko E."/>
            <person name="Jarju S."/>
            <person name="Secka A."/>
            <person name="Antonio M."/>
            <person name="Oren A."/>
            <person name="Chaudhuri R."/>
            <person name="La Ragione R.M."/>
            <person name="Hildebrand F."/>
            <person name="Pallen M.J."/>
        </authorList>
    </citation>
    <scope>NUCLEOTIDE SEQUENCE [LARGE SCALE GENOMIC DNA]</scope>
    <source>
        <strain evidence="7 8">Sa1YVA6</strain>
    </source>
</reference>